<organism evidence="2 3">
    <name type="scientific">Penicillium capsulatum</name>
    <dbReference type="NCBI Taxonomy" id="69766"/>
    <lineage>
        <taxon>Eukaryota</taxon>
        <taxon>Fungi</taxon>
        <taxon>Dikarya</taxon>
        <taxon>Ascomycota</taxon>
        <taxon>Pezizomycotina</taxon>
        <taxon>Eurotiomycetes</taxon>
        <taxon>Eurotiomycetidae</taxon>
        <taxon>Eurotiales</taxon>
        <taxon>Aspergillaceae</taxon>
        <taxon>Penicillium</taxon>
    </lineage>
</organism>
<feature type="compositionally biased region" description="Basic and acidic residues" evidence="1">
    <location>
        <begin position="204"/>
        <end position="213"/>
    </location>
</feature>
<dbReference type="OrthoDB" id="10267139at2759"/>
<keyword evidence="3" id="KW-1185">Reference proteome</keyword>
<evidence type="ECO:0000256" key="1">
    <source>
        <dbReference type="SAM" id="MobiDB-lite"/>
    </source>
</evidence>
<name>A0A9W9HS55_9EURO</name>
<gene>
    <name evidence="2" type="ORF">N7492_008540</name>
</gene>
<proteinExistence type="predicted"/>
<feature type="region of interest" description="Disordered" evidence="1">
    <location>
        <begin position="185"/>
        <end position="219"/>
    </location>
</feature>
<comment type="caution">
    <text evidence="2">The sequence shown here is derived from an EMBL/GenBank/DDBJ whole genome shotgun (WGS) entry which is preliminary data.</text>
</comment>
<reference evidence="2" key="1">
    <citation type="submission" date="2022-11" db="EMBL/GenBank/DDBJ databases">
        <authorList>
            <person name="Petersen C."/>
        </authorList>
    </citation>
    <scope>NUCLEOTIDE SEQUENCE</scope>
    <source>
        <strain evidence="2">IBT 21917</strain>
    </source>
</reference>
<accession>A0A9W9HS55</accession>
<dbReference type="AlphaFoldDB" id="A0A9W9HS55"/>
<dbReference type="EMBL" id="JAPQKO010000006">
    <property type="protein sequence ID" value="KAJ5155737.1"/>
    <property type="molecule type" value="Genomic_DNA"/>
</dbReference>
<protein>
    <submittedName>
        <fullName evidence="2">Uncharacterized protein</fullName>
    </submittedName>
</protein>
<evidence type="ECO:0000313" key="3">
    <source>
        <dbReference type="Proteomes" id="UP001146351"/>
    </source>
</evidence>
<reference evidence="2" key="2">
    <citation type="journal article" date="2023" name="IMA Fungus">
        <title>Comparative genomic study of the Penicillium genus elucidates a diverse pangenome and 15 lateral gene transfer events.</title>
        <authorList>
            <person name="Petersen C."/>
            <person name="Sorensen T."/>
            <person name="Nielsen M.R."/>
            <person name="Sondergaard T.E."/>
            <person name="Sorensen J.L."/>
            <person name="Fitzpatrick D.A."/>
            <person name="Frisvad J.C."/>
            <person name="Nielsen K.L."/>
        </authorList>
    </citation>
    <scope>NUCLEOTIDE SEQUENCE</scope>
    <source>
        <strain evidence="2">IBT 21917</strain>
    </source>
</reference>
<sequence length="219" mass="25392">MSKSVRVSLLSYGHVNGPISQQHIHAHYHKTFAYNIRLLPNPPRHLRAHATGLSRRLQKEFLRNDHVEAFLVKVQNELLHAVREGCDQLSPSAEQNERKHGEFDECRTENALFIEGFTSGDPDIDVVGTICCEEGRHRSVAFVEELARRLAMFKHGDGISRHWQLELHITHRDIEDLVDMGQHSIQHKLQDKTQSSSRRRGRHEKRDRYRSCLEDEVEG</sequence>
<dbReference type="Proteomes" id="UP001146351">
    <property type="component" value="Unassembled WGS sequence"/>
</dbReference>
<evidence type="ECO:0000313" key="2">
    <source>
        <dbReference type="EMBL" id="KAJ5155737.1"/>
    </source>
</evidence>